<organism evidence="2 3">
    <name type="scientific">Dyadobacter linearis</name>
    <dbReference type="NCBI Taxonomy" id="2823330"/>
    <lineage>
        <taxon>Bacteria</taxon>
        <taxon>Pseudomonadati</taxon>
        <taxon>Bacteroidota</taxon>
        <taxon>Cytophagia</taxon>
        <taxon>Cytophagales</taxon>
        <taxon>Spirosomataceae</taxon>
        <taxon>Dyadobacter</taxon>
    </lineage>
</organism>
<name>A0ABM8ULI8_9BACT</name>
<evidence type="ECO:0000256" key="1">
    <source>
        <dbReference type="SAM" id="SignalP"/>
    </source>
</evidence>
<evidence type="ECO:0000313" key="3">
    <source>
        <dbReference type="Proteomes" id="UP000679725"/>
    </source>
</evidence>
<dbReference type="RefSeq" id="WP_215232447.1">
    <property type="nucleotide sequence ID" value="NZ_CAJRAU010000001.1"/>
</dbReference>
<reference evidence="2 3" key="1">
    <citation type="submission" date="2021-04" db="EMBL/GenBank/DDBJ databases">
        <authorList>
            <person name="Rodrigo-Torres L."/>
            <person name="Arahal R. D."/>
            <person name="Lucena T."/>
        </authorList>
    </citation>
    <scope>NUCLEOTIDE SEQUENCE [LARGE SCALE GENOMIC DNA]</scope>
    <source>
        <strain evidence="2 3">CECT 9623</strain>
    </source>
</reference>
<comment type="caution">
    <text evidence="2">The sequence shown here is derived from an EMBL/GenBank/DDBJ whole genome shotgun (WGS) entry which is preliminary data.</text>
</comment>
<protein>
    <recommendedName>
        <fullName evidence="4">Secretion system C-terminal sorting domain-containing protein</fullName>
    </recommendedName>
</protein>
<sequence length="126" mass="13888">MKNLLKSIAFAVAFTVVFTANTFAEDKETKKVTSFGTGIFASKSGNIHISVDKYADCNALVLVTNDRGHVMFREVIGKDTEKFRKALNVKNLPSGVYTIQITGKGEKLTKTFELSEQPAERVLAIK</sequence>
<keyword evidence="3" id="KW-1185">Reference proteome</keyword>
<proteinExistence type="predicted"/>
<feature type="signal peptide" evidence="1">
    <location>
        <begin position="1"/>
        <end position="24"/>
    </location>
</feature>
<evidence type="ECO:0008006" key="4">
    <source>
        <dbReference type="Google" id="ProtNLM"/>
    </source>
</evidence>
<evidence type="ECO:0000313" key="2">
    <source>
        <dbReference type="EMBL" id="CAG5068363.1"/>
    </source>
</evidence>
<feature type="chain" id="PRO_5047080217" description="Secretion system C-terminal sorting domain-containing protein" evidence="1">
    <location>
        <begin position="25"/>
        <end position="126"/>
    </location>
</feature>
<dbReference type="Proteomes" id="UP000679725">
    <property type="component" value="Unassembled WGS sequence"/>
</dbReference>
<dbReference type="EMBL" id="CAJRAU010000001">
    <property type="protein sequence ID" value="CAG5068363.1"/>
    <property type="molecule type" value="Genomic_DNA"/>
</dbReference>
<gene>
    <name evidence="2" type="ORF">DYBT9623_01093</name>
</gene>
<accession>A0ABM8ULI8</accession>
<keyword evidence="1" id="KW-0732">Signal</keyword>